<dbReference type="Gene3D" id="3.40.50.720">
    <property type="entry name" value="NAD(P)-binding Rossmann-like Domain"/>
    <property type="match status" value="1"/>
</dbReference>
<keyword evidence="1" id="KW-0560">Oxidoreductase</keyword>
<dbReference type="RefSeq" id="WP_107967030.1">
    <property type="nucleotide sequence ID" value="NZ_NWBU01000005.1"/>
</dbReference>
<dbReference type="InterPro" id="IPR036291">
    <property type="entry name" value="NAD(P)-bd_dom_sf"/>
</dbReference>
<proteinExistence type="predicted"/>
<dbReference type="PANTHER" id="PTHR43157:SF31">
    <property type="entry name" value="PHOSPHATIDYLINOSITOL-GLYCAN BIOSYNTHESIS CLASS F PROTEIN"/>
    <property type="match status" value="1"/>
</dbReference>
<dbReference type="GO" id="GO:0016491">
    <property type="term" value="F:oxidoreductase activity"/>
    <property type="evidence" value="ECO:0007669"/>
    <property type="project" value="UniProtKB-KW"/>
</dbReference>
<gene>
    <name evidence="2" type="ORF">CLG96_06310</name>
</gene>
<dbReference type="InterPro" id="IPR002347">
    <property type="entry name" value="SDR_fam"/>
</dbReference>
<comment type="caution">
    <text evidence="2">The sequence shown here is derived from an EMBL/GenBank/DDBJ whole genome shotgun (WGS) entry which is preliminary data.</text>
</comment>
<reference evidence="2 3" key="1">
    <citation type="submission" date="2017-09" db="EMBL/GenBank/DDBJ databases">
        <title>Sphingomonas panjinensis sp.nov., isolated from oil-contaminated soil.</title>
        <authorList>
            <person name="Wang L."/>
            <person name="Chen L."/>
        </authorList>
    </citation>
    <scope>NUCLEOTIDE SEQUENCE [LARGE SCALE GENOMIC DNA]</scope>
    <source>
        <strain evidence="2 3">FW-11</strain>
    </source>
</reference>
<accession>A0A2T5FZQ4</accession>
<dbReference type="OrthoDB" id="109589at2"/>
<keyword evidence="3" id="KW-1185">Reference proteome</keyword>
<dbReference type="PRINTS" id="PR00081">
    <property type="entry name" value="GDHRDH"/>
</dbReference>
<dbReference type="SUPFAM" id="SSF51735">
    <property type="entry name" value="NAD(P)-binding Rossmann-fold domains"/>
    <property type="match status" value="1"/>
</dbReference>
<dbReference type="Proteomes" id="UP000244162">
    <property type="component" value="Unassembled WGS sequence"/>
</dbReference>
<dbReference type="Pfam" id="PF00106">
    <property type="entry name" value="adh_short"/>
    <property type="match status" value="1"/>
</dbReference>
<name>A0A2T5FZQ4_9SPHN</name>
<dbReference type="EMBL" id="NWBU01000005">
    <property type="protein sequence ID" value="PTQ12165.1"/>
    <property type="molecule type" value="Genomic_DNA"/>
</dbReference>
<protein>
    <submittedName>
        <fullName evidence="2">Short-chain dehydrogenase</fullName>
    </submittedName>
</protein>
<sequence>MPDLKTIVMTGATNGIGRIAAAALAGPGVRLILIARSEAKAEAMRADLLRSAPDMQIDLFHADFTGLGTVAAAAEAIAAQYERIDVLINNAGLHAFEQRVTEDGFSEMISVNYLAPWLLTAILCRRLVTSAPSRIVTVASEASRRAHGVNPGVDLHDTAAFTRFGSSTIYGRTKLMNIMFSMELARRLGGKGVAVNCLDPGFNVTGLGRELPFAALLERLLGFLRIGDPRRGAGIIVRLATDPAFAELSGGYFSVRDAAPLVPVAPGGDIDAQQALWAITSKSLERYYAGLRECPHLSAPG</sequence>
<evidence type="ECO:0000256" key="1">
    <source>
        <dbReference type="ARBA" id="ARBA00023002"/>
    </source>
</evidence>
<evidence type="ECO:0000313" key="2">
    <source>
        <dbReference type="EMBL" id="PTQ12165.1"/>
    </source>
</evidence>
<evidence type="ECO:0000313" key="3">
    <source>
        <dbReference type="Proteomes" id="UP000244162"/>
    </source>
</evidence>
<dbReference type="PANTHER" id="PTHR43157">
    <property type="entry name" value="PHOSPHATIDYLINOSITOL-GLYCAN BIOSYNTHESIS CLASS F PROTEIN-RELATED"/>
    <property type="match status" value="1"/>
</dbReference>
<organism evidence="2 3">
    <name type="scientific">Sphingomonas oleivorans</name>
    <dbReference type="NCBI Taxonomy" id="1735121"/>
    <lineage>
        <taxon>Bacteria</taxon>
        <taxon>Pseudomonadati</taxon>
        <taxon>Pseudomonadota</taxon>
        <taxon>Alphaproteobacteria</taxon>
        <taxon>Sphingomonadales</taxon>
        <taxon>Sphingomonadaceae</taxon>
        <taxon>Sphingomonas</taxon>
    </lineage>
</organism>
<dbReference type="AlphaFoldDB" id="A0A2T5FZQ4"/>